<evidence type="ECO:0000256" key="7">
    <source>
        <dbReference type="ARBA" id="ARBA00045924"/>
    </source>
</evidence>
<evidence type="ECO:0000313" key="10">
    <source>
        <dbReference type="Proteomes" id="UP000694890"/>
    </source>
</evidence>
<evidence type="ECO:0000313" key="11">
    <source>
        <dbReference type="RefSeq" id="XP_018558531.1"/>
    </source>
</evidence>
<evidence type="ECO:0000256" key="8">
    <source>
        <dbReference type="RuleBase" id="RU003453"/>
    </source>
</evidence>
<keyword evidence="4" id="KW-0964">Secreted</keyword>
<evidence type="ECO:0000256" key="9">
    <source>
        <dbReference type="SAM" id="SignalP"/>
    </source>
</evidence>
<dbReference type="PANTHER" id="PTHR14356:SF2">
    <property type="entry name" value="INTERLEUKIN-21"/>
    <property type="match status" value="1"/>
</dbReference>
<evidence type="ECO:0000256" key="2">
    <source>
        <dbReference type="ARBA" id="ARBA00006050"/>
    </source>
</evidence>
<accession>A0AAJ7QKJ9</accession>
<reference evidence="11" key="1">
    <citation type="submission" date="2025-08" db="UniProtKB">
        <authorList>
            <consortium name="RefSeq"/>
        </authorList>
    </citation>
    <scope>IDENTIFICATION</scope>
    <source>
        <tissue evidence="11">Brain</tissue>
    </source>
</reference>
<evidence type="ECO:0000256" key="5">
    <source>
        <dbReference type="ARBA" id="ARBA00022729"/>
    </source>
</evidence>
<evidence type="ECO:0000256" key="4">
    <source>
        <dbReference type="ARBA" id="ARBA00022525"/>
    </source>
</evidence>
<dbReference type="GO" id="GO:0005125">
    <property type="term" value="F:cytokine activity"/>
    <property type="evidence" value="ECO:0007669"/>
    <property type="project" value="UniProtKB-KW"/>
</dbReference>
<dbReference type="GO" id="GO:0006955">
    <property type="term" value="P:immune response"/>
    <property type="evidence" value="ECO:0007669"/>
    <property type="project" value="InterPro"/>
</dbReference>
<dbReference type="Proteomes" id="UP000694890">
    <property type="component" value="Linkage group LG8"/>
</dbReference>
<dbReference type="SUPFAM" id="SSF47266">
    <property type="entry name" value="4-helical cytokines"/>
    <property type="match status" value="1"/>
</dbReference>
<keyword evidence="5 9" id="KW-0732">Signal</keyword>
<dbReference type="AlphaFoldDB" id="A0AAJ7QKJ9"/>
<dbReference type="GO" id="GO:0005615">
    <property type="term" value="C:extracellular space"/>
    <property type="evidence" value="ECO:0007669"/>
    <property type="project" value="UniProtKB-KW"/>
</dbReference>
<dbReference type="PANTHER" id="PTHR14356">
    <property type="entry name" value="INTERLEUKIN-15-RELATED"/>
    <property type="match status" value="1"/>
</dbReference>
<proteinExistence type="inferred from homology"/>
<dbReference type="KEGG" id="lcf:108901512"/>
<dbReference type="GO" id="GO:0005126">
    <property type="term" value="F:cytokine receptor binding"/>
    <property type="evidence" value="ECO:0007669"/>
    <property type="project" value="InterPro"/>
</dbReference>
<organism evidence="10 11">
    <name type="scientific">Lates calcarifer</name>
    <name type="common">Barramundi</name>
    <name type="synonym">Holocentrus calcarifer</name>
    <dbReference type="NCBI Taxonomy" id="8187"/>
    <lineage>
        <taxon>Eukaryota</taxon>
        <taxon>Metazoa</taxon>
        <taxon>Chordata</taxon>
        <taxon>Craniata</taxon>
        <taxon>Vertebrata</taxon>
        <taxon>Euteleostomi</taxon>
        <taxon>Actinopterygii</taxon>
        <taxon>Neopterygii</taxon>
        <taxon>Teleostei</taxon>
        <taxon>Neoteleostei</taxon>
        <taxon>Acanthomorphata</taxon>
        <taxon>Carangaria</taxon>
        <taxon>Carangaria incertae sedis</taxon>
        <taxon>Centropomidae</taxon>
        <taxon>Lates</taxon>
    </lineage>
</organism>
<evidence type="ECO:0000256" key="6">
    <source>
        <dbReference type="ARBA" id="ARBA00023157"/>
    </source>
</evidence>
<dbReference type="Pfam" id="PF02372">
    <property type="entry name" value="IL15"/>
    <property type="match status" value="1"/>
</dbReference>
<keyword evidence="3 8" id="KW-0202">Cytokine</keyword>
<feature type="signal peptide" evidence="9">
    <location>
        <begin position="1"/>
        <end position="19"/>
    </location>
</feature>
<keyword evidence="6" id="KW-1015">Disulfide bond</keyword>
<dbReference type="InterPro" id="IPR009079">
    <property type="entry name" value="4_helix_cytokine-like_core"/>
</dbReference>
<dbReference type="RefSeq" id="XP_018558531.1">
    <property type="nucleotide sequence ID" value="XM_018703015.2"/>
</dbReference>
<evidence type="ECO:0000256" key="3">
    <source>
        <dbReference type="ARBA" id="ARBA00022514"/>
    </source>
</evidence>
<dbReference type="Gene3D" id="1.20.1250.70">
    <property type="entry name" value="Interleukin-15/Interleukin-21"/>
    <property type="match status" value="1"/>
</dbReference>
<sequence length="142" mass="16135">MKLVVLCLFAVYCFSVANTTPLTRRKLEEVLRQLSEVKESLQHSDKMLSAPPENIEDCCCLSALSCFRANLNLHFNITEKKQKKLYKSLNSSITERGLNFCNPGSDTATCQDCDLHPKVNVQEFFQSLESLIQRAITKLTMK</sequence>
<evidence type="ECO:0000256" key="1">
    <source>
        <dbReference type="ARBA" id="ARBA00004613"/>
    </source>
</evidence>
<dbReference type="InterPro" id="IPR003443">
    <property type="entry name" value="IL-15/IL-21_fam"/>
</dbReference>
<comment type="function">
    <text evidence="7">Cytokine with immunoregulatory activity. May promote the transition between innate and adaptive immunity. Induces the production of IgG(1) and IgG(3) in B-cells. Implicated in the generation and maintenance of T follicular helper (Tfh) cells and the formation of germinal-centers. Together with IL6, control the early generation of Tfh cells and are critical for an effective antibody response to acute viral infection. May play a role in proliferation and maturation of natural killer (NK) cells in synergy with IL15. May regulate proliferation of mature B- and T-cells in response to activating stimuli. In synergy with IL15 and IL18 stimulates interferon gamma production in T-cells and NK cells. During T-cell mediated immune response may inhibit dendritic cells (DC) activation and maturation.</text>
</comment>
<feature type="chain" id="PRO_5042588620" description="Interleukin" evidence="9">
    <location>
        <begin position="20"/>
        <end position="142"/>
    </location>
</feature>
<gene>
    <name evidence="11" type="primary">il21</name>
</gene>
<comment type="subcellular location">
    <subcellularLocation>
        <location evidence="1">Secreted</location>
    </subcellularLocation>
</comment>
<protein>
    <recommendedName>
        <fullName evidence="8">Interleukin</fullName>
    </recommendedName>
</protein>
<dbReference type="GeneID" id="108901512"/>
<name>A0AAJ7QKJ9_LATCA</name>
<comment type="similarity">
    <text evidence="2 8">Belongs to the IL-15/IL-21 family.</text>
</comment>
<dbReference type="CTD" id="59067"/>